<evidence type="ECO:0000313" key="2">
    <source>
        <dbReference type="Proteomes" id="UP000245634"/>
    </source>
</evidence>
<evidence type="ECO:0000313" key="1">
    <source>
        <dbReference type="EMBL" id="PWK04957.1"/>
    </source>
</evidence>
<keyword evidence="2" id="KW-1185">Reference proteome</keyword>
<dbReference type="Proteomes" id="UP000245634">
    <property type="component" value="Unassembled WGS sequence"/>
</dbReference>
<organism evidence="1 2">
    <name type="scientific">Tumebacillus permanentifrigoris</name>
    <dbReference type="NCBI Taxonomy" id="378543"/>
    <lineage>
        <taxon>Bacteria</taxon>
        <taxon>Bacillati</taxon>
        <taxon>Bacillota</taxon>
        <taxon>Bacilli</taxon>
        <taxon>Bacillales</taxon>
        <taxon>Alicyclobacillaceae</taxon>
        <taxon>Tumebacillus</taxon>
    </lineage>
</organism>
<proteinExistence type="predicted"/>
<dbReference type="AlphaFoldDB" id="A0A316D2I5"/>
<sequence>MLRNYNQQSDVQLIPFHEFNPEIHNIEYRYFETPEYQNSLNQYYANFYNQAGQFDDYRSVEDVRRPYPYYGGGRPRPYYHPPILPFFPPFFGGYGGYGGGYHGGGYGYHPYGYGGGYGGYGGGYHKESSPSR</sequence>
<comment type="caution">
    <text evidence="1">The sequence shown here is derived from an EMBL/GenBank/DDBJ whole genome shotgun (WGS) entry which is preliminary data.</text>
</comment>
<protein>
    <submittedName>
        <fullName evidence="1">Uncharacterized protein</fullName>
    </submittedName>
</protein>
<name>A0A316D2I5_9BACL</name>
<dbReference type="EMBL" id="QGGL01000033">
    <property type="protein sequence ID" value="PWK04957.1"/>
    <property type="molecule type" value="Genomic_DNA"/>
</dbReference>
<dbReference type="RefSeq" id="WP_170119612.1">
    <property type="nucleotide sequence ID" value="NZ_QGGL01000033.1"/>
</dbReference>
<reference evidence="1 2" key="1">
    <citation type="submission" date="2018-05" db="EMBL/GenBank/DDBJ databases">
        <title>Genomic Encyclopedia of Type Strains, Phase IV (KMG-IV): sequencing the most valuable type-strain genomes for metagenomic binning, comparative biology and taxonomic classification.</title>
        <authorList>
            <person name="Goeker M."/>
        </authorList>
    </citation>
    <scope>NUCLEOTIDE SEQUENCE [LARGE SCALE GENOMIC DNA]</scope>
    <source>
        <strain evidence="1 2">DSM 18773</strain>
    </source>
</reference>
<accession>A0A316D2I5</accession>
<gene>
    <name evidence="1" type="ORF">C7459_13316</name>
</gene>